<keyword evidence="2" id="KW-1133">Transmembrane helix</keyword>
<feature type="transmembrane region" description="Helical" evidence="2">
    <location>
        <begin position="140"/>
        <end position="159"/>
    </location>
</feature>
<feature type="region of interest" description="Disordered" evidence="1">
    <location>
        <begin position="50"/>
        <end position="107"/>
    </location>
</feature>
<evidence type="ECO:0000313" key="3">
    <source>
        <dbReference type="EMBL" id="CAB5069335.1"/>
    </source>
</evidence>
<dbReference type="EMBL" id="CAFBQW010000324">
    <property type="protein sequence ID" value="CAB5069335.1"/>
    <property type="molecule type" value="Genomic_DNA"/>
</dbReference>
<accession>A0A6J7UTK7</accession>
<feature type="region of interest" description="Disordered" evidence="1">
    <location>
        <begin position="177"/>
        <end position="202"/>
    </location>
</feature>
<feature type="transmembrane region" description="Helical" evidence="2">
    <location>
        <begin position="116"/>
        <end position="134"/>
    </location>
</feature>
<sequence>MNVSTLIFLGLAVVWAIVLLPEVLRKLSVGRRTDSIRSFNHQLSVLNRSGNRRGADLPGMPRPVSLNSSSPRASSNARNSSNNVIDLRDRSNAPAAGAQTSPAKISPSVRRRRQDVLVVLGAIAVLTLLCTVAFGSVFLVPFMLSAALLVGYVFLLNQANQSAGMVQQRAQRSGLVPASSLPSSLQTSTVGRATPAPRRVAN</sequence>
<feature type="transmembrane region" description="Helical" evidence="2">
    <location>
        <begin position="6"/>
        <end position="24"/>
    </location>
</feature>
<feature type="compositionally biased region" description="Low complexity" evidence="1">
    <location>
        <begin position="63"/>
        <end position="84"/>
    </location>
</feature>
<proteinExistence type="predicted"/>
<name>A0A6J7UTK7_9ZZZZ</name>
<organism evidence="3">
    <name type="scientific">freshwater metagenome</name>
    <dbReference type="NCBI Taxonomy" id="449393"/>
    <lineage>
        <taxon>unclassified sequences</taxon>
        <taxon>metagenomes</taxon>
        <taxon>ecological metagenomes</taxon>
    </lineage>
</organism>
<protein>
    <submittedName>
        <fullName evidence="3">Unannotated protein</fullName>
    </submittedName>
</protein>
<feature type="compositionally biased region" description="Polar residues" evidence="1">
    <location>
        <begin position="180"/>
        <end position="191"/>
    </location>
</feature>
<keyword evidence="2" id="KW-0812">Transmembrane</keyword>
<keyword evidence="2" id="KW-0472">Membrane</keyword>
<gene>
    <name evidence="3" type="ORF">UFOPK4354_01993</name>
</gene>
<reference evidence="3" key="1">
    <citation type="submission" date="2020-05" db="EMBL/GenBank/DDBJ databases">
        <authorList>
            <person name="Chiriac C."/>
            <person name="Salcher M."/>
            <person name="Ghai R."/>
            <person name="Kavagutti S V."/>
        </authorList>
    </citation>
    <scope>NUCLEOTIDE SEQUENCE</scope>
</reference>
<evidence type="ECO:0000256" key="2">
    <source>
        <dbReference type="SAM" id="Phobius"/>
    </source>
</evidence>
<evidence type="ECO:0000256" key="1">
    <source>
        <dbReference type="SAM" id="MobiDB-lite"/>
    </source>
</evidence>
<dbReference type="AlphaFoldDB" id="A0A6J7UTK7"/>